<dbReference type="RefSeq" id="WP_127487334.1">
    <property type="nucleotide sequence ID" value="NZ_CP022572.1"/>
</dbReference>
<organism evidence="1 2">
    <name type="scientific">Neobacillus mesonae</name>
    <dbReference type="NCBI Taxonomy" id="1193713"/>
    <lineage>
        <taxon>Bacteria</taxon>
        <taxon>Bacillati</taxon>
        <taxon>Bacillota</taxon>
        <taxon>Bacilli</taxon>
        <taxon>Bacillales</taxon>
        <taxon>Bacillaceae</taxon>
        <taxon>Neobacillus</taxon>
    </lineage>
</organism>
<accession>A0A3Q9QSZ5</accession>
<dbReference type="Proteomes" id="UP000282892">
    <property type="component" value="Chromosome"/>
</dbReference>
<reference evidence="1 2" key="1">
    <citation type="submission" date="2017-07" db="EMBL/GenBank/DDBJ databases">
        <title>The complete genome sequence of Bacillus mesonae strain H20-5, an efficient strain improving plant abiotic stress resistance.</title>
        <authorList>
            <person name="Kim S.Y."/>
            <person name="Song H."/>
            <person name="Sang M.K."/>
            <person name="Weon H.-Y."/>
            <person name="Song J."/>
        </authorList>
    </citation>
    <scope>NUCLEOTIDE SEQUENCE [LARGE SCALE GENOMIC DNA]</scope>
    <source>
        <strain evidence="1 2">H20-5</strain>
    </source>
</reference>
<keyword evidence="2" id="KW-1185">Reference proteome</keyword>
<dbReference type="OrthoDB" id="2455077at2"/>
<proteinExistence type="predicted"/>
<protein>
    <submittedName>
        <fullName evidence="1">Uncharacterized protein</fullName>
    </submittedName>
</protein>
<dbReference type="KEGG" id="nmk:CHR53_15615"/>
<sequence>MDFLLLKACPQCGRVAVEDNDDLTNEKFVYCDCCGYNLIRELKLDVKEGKRYVDEKEYKGYGVLVLTRRDGRLTETLLNSPLSDKEIEKYKNLFPSKKIKRKKSYLVLYNDGKFVILFGQPPERFHLSFEEFKEKYDYNPFKEFGVYED</sequence>
<name>A0A3Q9QSZ5_9BACI</name>
<evidence type="ECO:0000313" key="2">
    <source>
        <dbReference type="Proteomes" id="UP000282892"/>
    </source>
</evidence>
<evidence type="ECO:0000313" key="1">
    <source>
        <dbReference type="EMBL" id="AZU62579.1"/>
    </source>
</evidence>
<dbReference type="EMBL" id="CP022572">
    <property type="protein sequence ID" value="AZU62579.1"/>
    <property type="molecule type" value="Genomic_DNA"/>
</dbReference>
<dbReference type="AlphaFoldDB" id="A0A3Q9QSZ5"/>
<gene>
    <name evidence="1" type="ORF">CHR53_15615</name>
</gene>